<dbReference type="AlphaFoldDB" id="A0A1H9JQP5"/>
<keyword evidence="2" id="KW-1185">Reference proteome</keyword>
<proteinExistence type="predicted"/>
<name>A0A1H9JQP5_9EURY</name>
<protein>
    <submittedName>
        <fullName evidence="1">Uncharacterized protein</fullName>
    </submittedName>
</protein>
<reference evidence="2" key="1">
    <citation type="submission" date="2016-10" db="EMBL/GenBank/DDBJ databases">
        <authorList>
            <person name="Varghese N."/>
            <person name="Submissions S."/>
        </authorList>
    </citation>
    <scope>NUCLEOTIDE SEQUENCE [LARGE SCALE GENOMIC DNA]</scope>
    <source>
        <strain evidence="2">DSM 25055</strain>
    </source>
</reference>
<organism evidence="1 2">
    <name type="scientific">Natrinema salaciae</name>
    <dbReference type="NCBI Taxonomy" id="1186196"/>
    <lineage>
        <taxon>Archaea</taxon>
        <taxon>Methanobacteriati</taxon>
        <taxon>Methanobacteriota</taxon>
        <taxon>Stenosarchaea group</taxon>
        <taxon>Halobacteria</taxon>
        <taxon>Halobacteriales</taxon>
        <taxon>Natrialbaceae</taxon>
        <taxon>Natrinema</taxon>
    </lineage>
</organism>
<evidence type="ECO:0000313" key="2">
    <source>
        <dbReference type="Proteomes" id="UP000199114"/>
    </source>
</evidence>
<evidence type="ECO:0000313" key="1">
    <source>
        <dbReference type="EMBL" id="SEQ89098.1"/>
    </source>
</evidence>
<dbReference type="STRING" id="1186196.SAMN04489841_2649"/>
<dbReference type="Proteomes" id="UP000199114">
    <property type="component" value="Unassembled WGS sequence"/>
</dbReference>
<dbReference type="EMBL" id="FOFD01000003">
    <property type="protein sequence ID" value="SEQ89098.1"/>
    <property type="molecule type" value="Genomic_DNA"/>
</dbReference>
<accession>A0A1H9JQP5</accession>
<gene>
    <name evidence="1" type="ORF">SAMN04489841_2649</name>
</gene>
<sequence>MRHRFIENNRIGTATAEYALLDANEAFANDKILGYNILTTDNEGPREQYIIQGGTMGTEPETVMNATRVEERLHQKAESMSLKQSLN</sequence>